<gene>
    <name evidence="9" type="ORF">DRB17_04815</name>
</gene>
<dbReference type="InterPro" id="IPR038770">
    <property type="entry name" value="Na+/solute_symporter_sf"/>
</dbReference>
<dbReference type="PANTHER" id="PTHR36838">
    <property type="entry name" value="AUXIN EFFLUX CARRIER FAMILY PROTEIN"/>
    <property type="match status" value="1"/>
</dbReference>
<dbReference type="RefSeq" id="WP_114581045.1">
    <property type="nucleotide sequence ID" value="NZ_QPMH01000003.1"/>
</dbReference>
<evidence type="ECO:0000256" key="2">
    <source>
        <dbReference type="ARBA" id="ARBA00010145"/>
    </source>
</evidence>
<evidence type="ECO:0008006" key="11">
    <source>
        <dbReference type="Google" id="ProtNLM"/>
    </source>
</evidence>
<comment type="subcellular location">
    <subcellularLocation>
        <location evidence="1">Cell membrane</location>
        <topology evidence="1">Multi-pass membrane protein</topology>
    </subcellularLocation>
</comment>
<dbReference type="Pfam" id="PF03547">
    <property type="entry name" value="Mem_trans"/>
    <property type="match status" value="2"/>
</dbReference>
<dbReference type="GO" id="GO:0055085">
    <property type="term" value="P:transmembrane transport"/>
    <property type="evidence" value="ECO:0007669"/>
    <property type="project" value="InterPro"/>
</dbReference>
<feature type="transmembrane region" description="Helical" evidence="8">
    <location>
        <begin position="7"/>
        <end position="27"/>
    </location>
</feature>
<feature type="transmembrane region" description="Helical" evidence="8">
    <location>
        <begin position="96"/>
        <end position="119"/>
    </location>
</feature>
<dbReference type="EMBL" id="QPMH01000003">
    <property type="protein sequence ID" value="RDD63095.1"/>
    <property type="molecule type" value="Genomic_DNA"/>
</dbReference>
<evidence type="ECO:0000256" key="6">
    <source>
        <dbReference type="ARBA" id="ARBA00022989"/>
    </source>
</evidence>
<evidence type="ECO:0000256" key="4">
    <source>
        <dbReference type="ARBA" id="ARBA00022475"/>
    </source>
</evidence>
<sequence length="303" mass="31695">MSLLFDVITQITLPIVALAAGGFGLQKWARFDVTTLNRLLIYATFPCFIVVTLSKATIPLSQVQGTAIFTVVQFFALLAVGWWIGAGLKLSRELRVIVALACAFPNSGNFGIPVIELAFGRDLVIHQVVITSIHTVIMLIVTPVLFAGGQGGFTDHLKAIFKTPLIPAVLLGLGLNALGWRLPQVIETPMDTLGKAYVGIALFSLGAQLAATNLRVPVGSAGLAVALRLLLAPLLTGLALLAMPMPAEVRALLLVGACAPVGVLLTIFAAEFRGNVELSSAVVIASTLASPIVVTGAMVAVQL</sequence>
<evidence type="ECO:0000256" key="5">
    <source>
        <dbReference type="ARBA" id="ARBA00022692"/>
    </source>
</evidence>
<dbReference type="GO" id="GO:0005886">
    <property type="term" value="C:plasma membrane"/>
    <property type="evidence" value="ECO:0007669"/>
    <property type="project" value="UniProtKB-SubCell"/>
</dbReference>
<feature type="transmembrane region" description="Helical" evidence="8">
    <location>
        <begin position="223"/>
        <end position="243"/>
    </location>
</feature>
<dbReference type="AlphaFoldDB" id="A0A369TFD5"/>
<organism evidence="9 10">
    <name type="scientific">Ferruginivarius sediminum</name>
    <dbReference type="NCBI Taxonomy" id="2661937"/>
    <lineage>
        <taxon>Bacteria</taxon>
        <taxon>Pseudomonadati</taxon>
        <taxon>Pseudomonadota</taxon>
        <taxon>Alphaproteobacteria</taxon>
        <taxon>Rhodospirillales</taxon>
        <taxon>Rhodospirillaceae</taxon>
        <taxon>Ferruginivarius</taxon>
    </lineage>
</organism>
<proteinExistence type="inferred from homology"/>
<keyword evidence="7 8" id="KW-0472">Membrane</keyword>
<keyword evidence="5 8" id="KW-0812">Transmembrane</keyword>
<dbReference type="Proteomes" id="UP000253941">
    <property type="component" value="Unassembled WGS sequence"/>
</dbReference>
<name>A0A369TFD5_9PROT</name>
<feature type="transmembrane region" description="Helical" evidence="8">
    <location>
        <begin position="64"/>
        <end position="84"/>
    </location>
</feature>
<feature type="transmembrane region" description="Helical" evidence="8">
    <location>
        <begin position="192"/>
        <end position="211"/>
    </location>
</feature>
<evidence type="ECO:0000256" key="3">
    <source>
        <dbReference type="ARBA" id="ARBA00022448"/>
    </source>
</evidence>
<feature type="transmembrane region" description="Helical" evidence="8">
    <location>
        <begin position="249"/>
        <end position="270"/>
    </location>
</feature>
<keyword evidence="10" id="KW-1185">Reference proteome</keyword>
<comment type="caution">
    <text evidence="9">The sequence shown here is derived from an EMBL/GenBank/DDBJ whole genome shotgun (WGS) entry which is preliminary data.</text>
</comment>
<evidence type="ECO:0000313" key="9">
    <source>
        <dbReference type="EMBL" id="RDD63095.1"/>
    </source>
</evidence>
<comment type="similarity">
    <text evidence="2">Belongs to the auxin efflux carrier (TC 2.A.69) family.</text>
</comment>
<protein>
    <recommendedName>
        <fullName evidence="11">AEC family transporter</fullName>
    </recommendedName>
</protein>
<feature type="transmembrane region" description="Helical" evidence="8">
    <location>
        <begin position="125"/>
        <end position="147"/>
    </location>
</feature>
<dbReference type="Gene3D" id="1.20.1530.20">
    <property type="match status" value="2"/>
</dbReference>
<evidence type="ECO:0000256" key="7">
    <source>
        <dbReference type="ARBA" id="ARBA00023136"/>
    </source>
</evidence>
<reference evidence="9 10" key="1">
    <citation type="submission" date="2018-07" db="EMBL/GenBank/DDBJ databases">
        <title>Venubactetium sediminum gen. nov., sp. nov., isolated from a marine solar saltern.</title>
        <authorList>
            <person name="Wang S."/>
        </authorList>
    </citation>
    <scope>NUCLEOTIDE SEQUENCE [LARGE SCALE GENOMIC DNA]</scope>
    <source>
        <strain evidence="9 10">WD2A32</strain>
    </source>
</reference>
<dbReference type="InterPro" id="IPR004776">
    <property type="entry name" value="Mem_transp_PIN-like"/>
</dbReference>
<keyword evidence="4" id="KW-1003">Cell membrane</keyword>
<feature type="transmembrane region" description="Helical" evidence="8">
    <location>
        <begin position="282"/>
        <end position="301"/>
    </location>
</feature>
<feature type="transmembrane region" description="Helical" evidence="8">
    <location>
        <begin position="39"/>
        <end position="58"/>
    </location>
</feature>
<accession>A0A369TFD5</accession>
<dbReference type="PANTHER" id="PTHR36838:SF1">
    <property type="entry name" value="SLR1864 PROTEIN"/>
    <property type="match status" value="1"/>
</dbReference>
<evidence type="ECO:0000256" key="8">
    <source>
        <dbReference type="SAM" id="Phobius"/>
    </source>
</evidence>
<keyword evidence="6 8" id="KW-1133">Transmembrane helix</keyword>
<feature type="transmembrane region" description="Helical" evidence="8">
    <location>
        <begin position="159"/>
        <end position="180"/>
    </location>
</feature>
<evidence type="ECO:0000256" key="1">
    <source>
        <dbReference type="ARBA" id="ARBA00004651"/>
    </source>
</evidence>
<evidence type="ECO:0000313" key="10">
    <source>
        <dbReference type="Proteomes" id="UP000253941"/>
    </source>
</evidence>
<keyword evidence="3" id="KW-0813">Transport</keyword>